<accession>D6WD36</accession>
<gene>
    <name evidence="1" type="primary">GLEAN_00776</name>
    <name evidence="1" type="ORF">TcasGA2_TC000776</name>
</gene>
<reference evidence="1 2" key="2">
    <citation type="journal article" date="2010" name="Nucleic Acids Res.">
        <title>BeetleBase in 2010: revisions to provide comprehensive genomic information for Tribolium castaneum.</title>
        <authorList>
            <person name="Kim H.S."/>
            <person name="Murphy T."/>
            <person name="Xia J."/>
            <person name="Caragea D."/>
            <person name="Park Y."/>
            <person name="Beeman R.W."/>
            <person name="Lorenzen M.D."/>
            <person name="Butcher S."/>
            <person name="Manak J.R."/>
            <person name="Brown S.J."/>
        </authorList>
    </citation>
    <scope>GENOME REANNOTATION</scope>
    <source>
        <strain evidence="1 2">Georgia GA2</strain>
    </source>
</reference>
<dbReference type="EMBL" id="KQ971312">
    <property type="protein sequence ID" value="EEZ98322.1"/>
    <property type="molecule type" value="Genomic_DNA"/>
</dbReference>
<keyword evidence="2" id="KW-1185">Reference proteome</keyword>
<sequence>MMMLFDEKDSEYFKLQCNGLAMFRLNDGKHQETYFYHSVQGSFTFHCLLLQFYDPYLPKEVANSTILDEKIKNWQTEKKVHYCRRLSHADTSAQGGRKRP</sequence>
<protein>
    <submittedName>
        <fullName evidence="1">Uncharacterized protein</fullName>
    </submittedName>
</protein>
<evidence type="ECO:0000313" key="2">
    <source>
        <dbReference type="Proteomes" id="UP000007266"/>
    </source>
</evidence>
<name>D6WD36_TRICA</name>
<evidence type="ECO:0000313" key="1">
    <source>
        <dbReference type="EMBL" id="EEZ98322.1"/>
    </source>
</evidence>
<dbReference type="HOGENOM" id="CLU_2309572_0_0_1"/>
<dbReference type="Proteomes" id="UP000007266">
    <property type="component" value="Linkage group 2"/>
</dbReference>
<organism evidence="1 2">
    <name type="scientific">Tribolium castaneum</name>
    <name type="common">Red flour beetle</name>
    <dbReference type="NCBI Taxonomy" id="7070"/>
    <lineage>
        <taxon>Eukaryota</taxon>
        <taxon>Metazoa</taxon>
        <taxon>Ecdysozoa</taxon>
        <taxon>Arthropoda</taxon>
        <taxon>Hexapoda</taxon>
        <taxon>Insecta</taxon>
        <taxon>Pterygota</taxon>
        <taxon>Neoptera</taxon>
        <taxon>Endopterygota</taxon>
        <taxon>Coleoptera</taxon>
        <taxon>Polyphaga</taxon>
        <taxon>Cucujiformia</taxon>
        <taxon>Tenebrionidae</taxon>
        <taxon>Tenebrionidae incertae sedis</taxon>
        <taxon>Tribolium</taxon>
    </lineage>
</organism>
<dbReference type="AlphaFoldDB" id="D6WD36"/>
<reference evidence="1 2" key="1">
    <citation type="journal article" date="2008" name="Nature">
        <title>The genome of the model beetle and pest Tribolium castaneum.</title>
        <authorList>
            <consortium name="Tribolium Genome Sequencing Consortium"/>
            <person name="Richards S."/>
            <person name="Gibbs R.A."/>
            <person name="Weinstock G.M."/>
            <person name="Brown S.J."/>
            <person name="Denell R."/>
            <person name="Beeman R.W."/>
            <person name="Gibbs R."/>
            <person name="Beeman R.W."/>
            <person name="Brown S.J."/>
            <person name="Bucher G."/>
            <person name="Friedrich M."/>
            <person name="Grimmelikhuijzen C.J."/>
            <person name="Klingler M."/>
            <person name="Lorenzen M."/>
            <person name="Richards S."/>
            <person name="Roth S."/>
            <person name="Schroder R."/>
            <person name="Tautz D."/>
            <person name="Zdobnov E.M."/>
            <person name="Muzny D."/>
            <person name="Gibbs R.A."/>
            <person name="Weinstock G.M."/>
            <person name="Attaway T."/>
            <person name="Bell S."/>
            <person name="Buhay C.J."/>
            <person name="Chandrabose M.N."/>
            <person name="Chavez D."/>
            <person name="Clerk-Blankenburg K.P."/>
            <person name="Cree A."/>
            <person name="Dao M."/>
            <person name="Davis C."/>
            <person name="Chacko J."/>
            <person name="Dinh H."/>
            <person name="Dugan-Rocha S."/>
            <person name="Fowler G."/>
            <person name="Garner T.T."/>
            <person name="Garnes J."/>
            <person name="Gnirke A."/>
            <person name="Hawes A."/>
            <person name="Hernandez J."/>
            <person name="Hines S."/>
            <person name="Holder M."/>
            <person name="Hume J."/>
            <person name="Jhangiani S.N."/>
            <person name="Joshi V."/>
            <person name="Khan Z.M."/>
            <person name="Jackson L."/>
            <person name="Kovar C."/>
            <person name="Kowis A."/>
            <person name="Lee S."/>
            <person name="Lewis L.R."/>
            <person name="Margolis J."/>
            <person name="Morgan M."/>
            <person name="Nazareth L.V."/>
            <person name="Nguyen N."/>
            <person name="Okwuonu G."/>
            <person name="Parker D."/>
            <person name="Richards S."/>
            <person name="Ruiz S.J."/>
            <person name="Santibanez J."/>
            <person name="Savard J."/>
            <person name="Scherer S.E."/>
            <person name="Schneider B."/>
            <person name="Sodergren E."/>
            <person name="Tautz D."/>
            <person name="Vattahil S."/>
            <person name="Villasana D."/>
            <person name="White C.S."/>
            <person name="Wright R."/>
            <person name="Park Y."/>
            <person name="Beeman R.W."/>
            <person name="Lord J."/>
            <person name="Oppert B."/>
            <person name="Lorenzen M."/>
            <person name="Brown S."/>
            <person name="Wang L."/>
            <person name="Savard J."/>
            <person name="Tautz D."/>
            <person name="Richards S."/>
            <person name="Weinstock G."/>
            <person name="Gibbs R.A."/>
            <person name="Liu Y."/>
            <person name="Worley K."/>
            <person name="Weinstock G."/>
            <person name="Elsik C.G."/>
            <person name="Reese J.T."/>
            <person name="Elhaik E."/>
            <person name="Landan G."/>
            <person name="Graur D."/>
            <person name="Arensburger P."/>
            <person name="Atkinson P."/>
            <person name="Beeman R.W."/>
            <person name="Beidler J."/>
            <person name="Brown S.J."/>
            <person name="Demuth J.P."/>
            <person name="Drury D.W."/>
            <person name="Du Y.Z."/>
            <person name="Fujiwara H."/>
            <person name="Lorenzen M."/>
            <person name="Maselli V."/>
            <person name="Osanai M."/>
            <person name="Park Y."/>
            <person name="Robertson H.M."/>
            <person name="Tu Z."/>
            <person name="Wang J.J."/>
            <person name="Wang S."/>
            <person name="Richards S."/>
            <person name="Song H."/>
            <person name="Zhang L."/>
            <person name="Sodergren E."/>
            <person name="Werner D."/>
            <person name="Stanke M."/>
            <person name="Morgenstern B."/>
            <person name="Solovyev V."/>
            <person name="Kosarev P."/>
            <person name="Brown G."/>
            <person name="Chen H.C."/>
            <person name="Ermolaeva O."/>
            <person name="Hlavina W."/>
            <person name="Kapustin Y."/>
            <person name="Kiryutin B."/>
            <person name="Kitts P."/>
            <person name="Maglott D."/>
            <person name="Pruitt K."/>
            <person name="Sapojnikov V."/>
            <person name="Souvorov A."/>
            <person name="Mackey A.J."/>
            <person name="Waterhouse R.M."/>
            <person name="Wyder S."/>
            <person name="Zdobnov E.M."/>
            <person name="Zdobnov E.M."/>
            <person name="Wyder S."/>
            <person name="Kriventseva E.V."/>
            <person name="Kadowaki T."/>
            <person name="Bork P."/>
            <person name="Aranda M."/>
            <person name="Bao R."/>
            <person name="Beermann A."/>
            <person name="Berns N."/>
            <person name="Bolognesi R."/>
            <person name="Bonneton F."/>
            <person name="Bopp D."/>
            <person name="Brown S.J."/>
            <person name="Bucher G."/>
            <person name="Butts T."/>
            <person name="Chaumot A."/>
            <person name="Denell R.E."/>
            <person name="Ferrier D.E."/>
            <person name="Friedrich M."/>
            <person name="Gordon C.M."/>
            <person name="Jindra M."/>
            <person name="Klingler M."/>
            <person name="Lan Q."/>
            <person name="Lattorff H.M."/>
            <person name="Laudet V."/>
            <person name="von Levetsow C."/>
            <person name="Liu Z."/>
            <person name="Lutz R."/>
            <person name="Lynch J.A."/>
            <person name="da Fonseca R.N."/>
            <person name="Posnien N."/>
            <person name="Reuter R."/>
            <person name="Roth S."/>
            <person name="Savard J."/>
            <person name="Schinko J.B."/>
            <person name="Schmitt C."/>
            <person name="Schoppmeier M."/>
            <person name="Schroder R."/>
            <person name="Shippy T.D."/>
            <person name="Simonnet F."/>
            <person name="Marques-Souza H."/>
            <person name="Tautz D."/>
            <person name="Tomoyasu Y."/>
            <person name="Trauner J."/>
            <person name="Van der Zee M."/>
            <person name="Vervoort M."/>
            <person name="Wittkopp N."/>
            <person name="Wimmer E.A."/>
            <person name="Yang X."/>
            <person name="Jones A.K."/>
            <person name="Sattelle D.B."/>
            <person name="Ebert P.R."/>
            <person name="Nelson D."/>
            <person name="Scott J.G."/>
            <person name="Beeman R.W."/>
            <person name="Muthukrishnan S."/>
            <person name="Kramer K.J."/>
            <person name="Arakane Y."/>
            <person name="Beeman R.W."/>
            <person name="Zhu Q."/>
            <person name="Hogenkamp D."/>
            <person name="Dixit R."/>
            <person name="Oppert B."/>
            <person name="Jiang H."/>
            <person name="Zou Z."/>
            <person name="Marshall J."/>
            <person name="Elpidina E."/>
            <person name="Vinokurov K."/>
            <person name="Oppert C."/>
            <person name="Zou Z."/>
            <person name="Evans J."/>
            <person name="Lu Z."/>
            <person name="Zhao P."/>
            <person name="Sumathipala N."/>
            <person name="Altincicek B."/>
            <person name="Vilcinskas A."/>
            <person name="Williams M."/>
            <person name="Hultmark D."/>
            <person name="Hetru C."/>
            <person name="Jiang H."/>
            <person name="Grimmelikhuijzen C.J."/>
            <person name="Hauser F."/>
            <person name="Cazzamali G."/>
            <person name="Williamson M."/>
            <person name="Park Y."/>
            <person name="Li B."/>
            <person name="Tanaka Y."/>
            <person name="Predel R."/>
            <person name="Neupert S."/>
            <person name="Schachtner J."/>
            <person name="Verleyen P."/>
            <person name="Raible F."/>
            <person name="Bork P."/>
            <person name="Friedrich M."/>
            <person name="Walden K.K."/>
            <person name="Robertson H.M."/>
            <person name="Angeli S."/>
            <person name="Foret S."/>
            <person name="Bucher G."/>
            <person name="Schuetz S."/>
            <person name="Maleszka R."/>
            <person name="Wimmer E.A."/>
            <person name="Beeman R.W."/>
            <person name="Lorenzen M."/>
            <person name="Tomoyasu Y."/>
            <person name="Miller S.C."/>
            <person name="Grossmann D."/>
            <person name="Bucher G."/>
        </authorList>
    </citation>
    <scope>NUCLEOTIDE SEQUENCE [LARGE SCALE GENOMIC DNA]</scope>
    <source>
        <strain evidence="1 2">Georgia GA2</strain>
    </source>
</reference>
<proteinExistence type="predicted"/>